<feature type="non-terminal residue" evidence="2">
    <location>
        <position position="125"/>
    </location>
</feature>
<evidence type="ECO:0000256" key="1">
    <source>
        <dbReference type="SAM" id="SignalP"/>
    </source>
</evidence>
<dbReference type="EMBL" id="JARJLG010000280">
    <property type="protein sequence ID" value="KAJ7720373.1"/>
    <property type="molecule type" value="Genomic_DNA"/>
</dbReference>
<dbReference type="AlphaFoldDB" id="A0AAD7HGP1"/>
<comment type="caution">
    <text evidence="2">The sequence shown here is derived from an EMBL/GenBank/DDBJ whole genome shotgun (WGS) entry which is preliminary data.</text>
</comment>
<evidence type="ECO:0000313" key="3">
    <source>
        <dbReference type="Proteomes" id="UP001215280"/>
    </source>
</evidence>
<feature type="signal peptide" evidence="1">
    <location>
        <begin position="1"/>
        <end position="20"/>
    </location>
</feature>
<evidence type="ECO:0008006" key="4">
    <source>
        <dbReference type="Google" id="ProtNLM"/>
    </source>
</evidence>
<dbReference type="Proteomes" id="UP001215280">
    <property type="component" value="Unassembled WGS sequence"/>
</dbReference>
<sequence length="125" mass="13176">FTLSLSTSVPLLAAVMGVGAVPAVAPHDVFAPPVTFPTAGTVWATNSRQNVTWDASGAPARISNEALLMLRKNSVAAPHPFDLRAGTLEITVPYVLAGSDYQLVLFGDSGEFIPVFTIQSDMFAE</sequence>
<organism evidence="2 3">
    <name type="scientific">Mycena maculata</name>
    <dbReference type="NCBI Taxonomy" id="230809"/>
    <lineage>
        <taxon>Eukaryota</taxon>
        <taxon>Fungi</taxon>
        <taxon>Dikarya</taxon>
        <taxon>Basidiomycota</taxon>
        <taxon>Agaricomycotina</taxon>
        <taxon>Agaricomycetes</taxon>
        <taxon>Agaricomycetidae</taxon>
        <taxon>Agaricales</taxon>
        <taxon>Marasmiineae</taxon>
        <taxon>Mycenaceae</taxon>
        <taxon>Mycena</taxon>
    </lineage>
</organism>
<evidence type="ECO:0000313" key="2">
    <source>
        <dbReference type="EMBL" id="KAJ7720373.1"/>
    </source>
</evidence>
<proteinExistence type="predicted"/>
<keyword evidence="3" id="KW-1185">Reference proteome</keyword>
<reference evidence="2" key="1">
    <citation type="submission" date="2023-03" db="EMBL/GenBank/DDBJ databases">
        <title>Massive genome expansion in bonnet fungi (Mycena s.s.) driven by repeated elements and novel gene families across ecological guilds.</title>
        <authorList>
            <consortium name="Lawrence Berkeley National Laboratory"/>
            <person name="Harder C.B."/>
            <person name="Miyauchi S."/>
            <person name="Viragh M."/>
            <person name="Kuo A."/>
            <person name="Thoen E."/>
            <person name="Andreopoulos B."/>
            <person name="Lu D."/>
            <person name="Skrede I."/>
            <person name="Drula E."/>
            <person name="Henrissat B."/>
            <person name="Morin E."/>
            <person name="Kohler A."/>
            <person name="Barry K."/>
            <person name="LaButti K."/>
            <person name="Morin E."/>
            <person name="Salamov A."/>
            <person name="Lipzen A."/>
            <person name="Mereny Z."/>
            <person name="Hegedus B."/>
            <person name="Baldrian P."/>
            <person name="Stursova M."/>
            <person name="Weitz H."/>
            <person name="Taylor A."/>
            <person name="Grigoriev I.V."/>
            <person name="Nagy L.G."/>
            <person name="Martin F."/>
            <person name="Kauserud H."/>
        </authorList>
    </citation>
    <scope>NUCLEOTIDE SEQUENCE</scope>
    <source>
        <strain evidence="2">CBHHK188m</strain>
    </source>
</reference>
<keyword evidence="1" id="KW-0732">Signal</keyword>
<name>A0AAD7HGP1_9AGAR</name>
<gene>
    <name evidence="2" type="ORF">DFH07DRAFT_760872</name>
</gene>
<feature type="chain" id="PRO_5041954821" description="DUF642 domain-containing protein" evidence="1">
    <location>
        <begin position="21"/>
        <end position="125"/>
    </location>
</feature>
<protein>
    <recommendedName>
        <fullName evidence="4">DUF642 domain-containing protein</fullName>
    </recommendedName>
</protein>
<accession>A0AAD7HGP1</accession>